<feature type="transmembrane region" description="Helical" evidence="8">
    <location>
        <begin position="283"/>
        <end position="304"/>
    </location>
</feature>
<protein>
    <submittedName>
        <fullName evidence="10">Undecaprenyl-diphosphatase</fullName>
        <ecNumber evidence="10">3.6.1.27</ecNumber>
    </submittedName>
</protein>
<evidence type="ECO:0000313" key="11">
    <source>
        <dbReference type="Proteomes" id="UP000288892"/>
    </source>
</evidence>
<evidence type="ECO:0000256" key="1">
    <source>
        <dbReference type="ARBA" id="ARBA00004651"/>
    </source>
</evidence>
<evidence type="ECO:0000256" key="6">
    <source>
        <dbReference type="ARBA" id="ARBA00022989"/>
    </source>
</evidence>
<keyword evidence="4" id="KW-0808">Transferase</keyword>
<dbReference type="EMBL" id="MTKS01000188">
    <property type="protein sequence ID" value="RWX51192.1"/>
    <property type="molecule type" value="Genomic_DNA"/>
</dbReference>
<reference evidence="10 11" key="1">
    <citation type="submission" date="2017-01" db="EMBL/GenBank/DDBJ databases">
        <title>The cable genome- insights into the physiology and evolution of filamentous bacteria capable of sulfide oxidation via long distance electron transfer.</title>
        <authorList>
            <person name="Schreiber L."/>
            <person name="Bjerg J.T."/>
            <person name="Boggild A."/>
            <person name="Van De Vossenberg J."/>
            <person name="Meysman F."/>
            <person name="Nielsen L.P."/>
            <person name="Schramm A."/>
            <person name="Kjeldsen K.U."/>
        </authorList>
    </citation>
    <scope>NUCLEOTIDE SEQUENCE [LARGE SCALE GENOMIC DNA]</scope>
    <source>
        <strain evidence="10">A5</strain>
    </source>
</reference>
<comment type="caution">
    <text evidence="10">The sequence shown here is derived from an EMBL/GenBank/DDBJ whole genome shotgun (WGS) entry which is preliminary data.</text>
</comment>
<keyword evidence="11" id="KW-1185">Reference proteome</keyword>
<dbReference type="PANTHER" id="PTHR33908:SF11">
    <property type="entry name" value="MEMBRANE PROTEIN"/>
    <property type="match status" value="1"/>
</dbReference>
<feature type="transmembrane region" description="Helical" evidence="8">
    <location>
        <begin position="83"/>
        <end position="103"/>
    </location>
</feature>
<dbReference type="Proteomes" id="UP000288892">
    <property type="component" value="Unassembled WGS sequence"/>
</dbReference>
<keyword evidence="10" id="KW-0378">Hydrolase</keyword>
<feature type="transmembrane region" description="Helical" evidence="8">
    <location>
        <begin position="12"/>
        <end position="35"/>
    </location>
</feature>
<accession>A0A444JDM4</accession>
<feature type="domain" description="Glycosyltransferase RgtA/B/C/D-like" evidence="9">
    <location>
        <begin position="55"/>
        <end position="215"/>
    </location>
</feature>
<dbReference type="AlphaFoldDB" id="A0A444JDM4"/>
<keyword evidence="5 8" id="KW-0812">Transmembrane</keyword>
<dbReference type="GO" id="GO:0016763">
    <property type="term" value="F:pentosyltransferase activity"/>
    <property type="evidence" value="ECO:0007669"/>
    <property type="project" value="TreeGrafter"/>
</dbReference>
<dbReference type="InterPro" id="IPR038731">
    <property type="entry name" value="RgtA/B/C-like"/>
</dbReference>
<evidence type="ECO:0000259" key="9">
    <source>
        <dbReference type="Pfam" id="PF13231"/>
    </source>
</evidence>
<feature type="transmembrane region" description="Helical" evidence="8">
    <location>
        <begin position="252"/>
        <end position="271"/>
    </location>
</feature>
<keyword evidence="3" id="KW-0328">Glycosyltransferase</keyword>
<dbReference type="PANTHER" id="PTHR33908">
    <property type="entry name" value="MANNOSYLTRANSFERASE YKCB-RELATED"/>
    <property type="match status" value="1"/>
</dbReference>
<proteinExistence type="predicted"/>
<organism evidence="10 11">
    <name type="scientific">Candidatus Electrothrix marina</name>
    <dbReference type="NCBI Taxonomy" id="1859130"/>
    <lineage>
        <taxon>Bacteria</taxon>
        <taxon>Pseudomonadati</taxon>
        <taxon>Thermodesulfobacteriota</taxon>
        <taxon>Desulfobulbia</taxon>
        <taxon>Desulfobulbales</taxon>
        <taxon>Desulfobulbaceae</taxon>
        <taxon>Candidatus Electrothrix</taxon>
    </lineage>
</organism>
<dbReference type="GO" id="GO:0005886">
    <property type="term" value="C:plasma membrane"/>
    <property type="evidence" value="ECO:0007669"/>
    <property type="project" value="UniProtKB-SubCell"/>
</dbReference>
<keyword evidence="7 8" id="KW-0472">Membrane</keyword>
<feature type="transmembrane region" description="Helical" evidence="8">
    <location>
        <begin position="310"/>
        <end position="329"/>
    </location>
</feature>
<feature type="transmembrane region" description="Helical" evidence="8">
    <location>
        <begin position="159"/>
        <end position="186"/>
    </location>
</feature>
<sequence length="519" mass="59252">MLSRSTKEIRYIRLIWLVLGAGLAVRLLISGHFLLVPDEANYWQWNRYLALGYHDHPPMIAWGIWLATNLFGHTEFAVRLPTVLALTFSSVYLCLLTAQWFSWRTALQVALLTQGVLLMVGSALIATPDGMLLLCWAAACYHAARAVEEDTLLQWLLTGIWFGLGLLSKYTMLLFLPSLFFAMIFTSAYRKRLLSYRPWLGLVTGFLFFTPVILWNAQNNWVTFRHVLFQGGVDQSTILTWAYLPDFFGTQAALLSPVVFLFIVVGWAKGWSGNRIPRPRASFLIWMSLTTFSVFTLLALHVRIYGNWPAPAYLTAFVLIAALYSPGQVGKMEKTASQYRLWRFGLGLAFLLSTLISVQLLYPILPFKVTLDRTARETKGWDALGKIVDKELQSMKRPDETFIFGLRYQFASELAFYMKGQPRTVSINRWSRPNVYDFWFKDEMLLGKDAVGIFEHEPVITVLPEVFERVDPVVTVTLRRTGPWFGEETVHTLYLARCYGFKGGLAWVPKNSSDVRAVQ</sequence>
<keyword evidence="2" id="KW-1003">Cell membrane</keyword>
<dbReference type="GO" id="GO:0009103">
    <property type="term" value="P:lipopolysaccharide biosynthetic process"/>
    <property type="evidence" value="ECO:0007669"/>
    <property type="project" value="UniProtKB-ARBA"/>
</dbReference>
<gene>
    <name evidence="10" type="ORF">VU01_11883</name>
</gene>
<feature type="transmembrane region" description="Helical" evidence="8">
    <location>
        <begin position="198"/>
        <end position="217"/>
    </location>
</feature>
<dbReference type="InterPro" id="IPR050297">
    <property type="entry name" value="LipidA_mod_glycosyltrf_83"/>
</dbReference>
<evidence type="ECO:0000256" key="2">
    <source>
        <dbReference type="ARBA" id="ARBA00022475"/>
    </source>
</evidence>
<comment type="subcellular location">
    <subcellularLocation>
        <location evidence="1">Cell membrane</location>
        <topology evidence="1">Multi-pass membrane protein</topology>
    </subcellularLocation>
</comment>
<evidence type="ECO:0000256" key="7">
    <source>
        <dbReference type="ARBA" id="ARBA00023136"/>
    </source>
</evidence>
<dbReference type="EC" id="3.6.1.27" evidence="10"/>
<evidence type="ECO:0000313" key="10">
    <source>
        <dbReference type="EMBL" id="RWX51192.1"/>
    </source>
</evidence>
<evidence type="ECO:0000256" key="5">
    <source>
        <dbReference type="ARBA" id="ARBA00022692"/>
    </source>
</evidence>
<name>A0A444JDM4_9BACT</name>
<dbReference type="Pfam" id="PF13231">
    <property type="entry name" value="PMT_2"/>
    <property type="match status" value="1"/>
</dbReference>
<evidence type="ECO:0000256" key="8">
    <source>
        <dbReference type="SAM" id="Phobius"/>
    </source>
</evidence>
<evidence type="ECO:0000256" key="4">
    <source>
        <dbReference type="ARBA" id="ARBA00022679"/>
    </source>
</evidence>
<dbReference type="GO" id="GO:0050380">
    <property type="term" value="F:undecaprenyl-diphosphatase activity"/>
    <property type="evidence" value="ECO:0007669"/>
    <property type="project" value="UniProtKB-EC"/>
</dbReference>
<feature type="transmembrane region" description="Helical" evidence="8">
    <location>
        <begin position="115"/>
        <end position="139"/>
    </location>
</feature>
<feature type="transmembrane region" description="Helical" evidence="8">
    <location>
        <begin position="341"/>
        <end position="362"/>
    </location>
</feature>
<evidence type="ECO:0000256" key="3">
    <source>
        <dbReference type="ARBA" id="ARBA00022676"/>
    </source>
</evidence>
<keyword evidence="6 8" id="KW-1133">Transmembrane helix</keyword>